<organism evidence="1 2">
    <name type="scientific">Meloidogyne enterolobii</name>
    <name type="common">Root-knot nematode worm</name>
    <name type="synonym">Meloidogyne mayaguensis</name>
    <dbReference type="NCBI Taxonomy" id="390850"/>
    <lineage>
        <taxon>Eukaryota</taxon>
        <taxon>Metazoa</taxon>
        <taxon>Ecdysozoa</taxon>
        <taxon>Nematoda</taxon>
        <taxon>Chromadorea</taxon>
        <taxon>Rhabditida</taxon>
        <taxon>Tylenchina</taxon>
        <taxon>Tylenchomorpha</taxon>
        <taxon>Tylenchoidea</taxon>
        <taxon>Meloidogynidae</taxon>
        <taxon>Meloidogyninae</taxon>
        <taxon>Meloidogyne</taxon>
    </lineage>
</organism>
<dbReference type="EMBL" id="CAVMJV010000054">
    <property type="protein sequence ID" value="CAK5084634.1"/>
    <property type="molecule type" value="Genomic_DNA"/>
</dbReference>
<sequence length="170" mass="17882">MLAVRDSPLSWHCLHILILFGARIQQKNSRGICPLDLAPELRKIQETCVESLFQMACVRPTNSNSGGNHVSGSQVHLSGGGTGNGEKEENGGGVVGGVGGGQTNINMAGSIGGTVSTQERLMKTAAMISATKHLRKSNVDAGKCLNLINQNMLILRIASAASKFLREGKS</sequence>
<dbReference type="Proteomes" id="UP001497535">
    <property type="component" value="Unassembled WGS sequence"/>
</dbReference>
<keyword evidence="2" id="KW-1185">Reference proteome</keyword>
<protein>
    <submittedName>
        <fullName evidence="1">Uncharacterized protein</fullName>
    </submittedName>
</protein>
<evidence type="ECO:0000313" key="2">
    <source>
        <dbReference type="Proteomes" id="UP001497535"/>
    </source>
</evidence>
<evidence type="ECO:0000313" key="1">
    <source>
        <dbReference type="EMBL" id="CAK5084634.1"/>
    </source>
</evidence>
<accession>A0ACB0ZZP2</accession>
<proteinExistence type="predicted"/>
<comment type="caution">
    <text evidence="1">The sequence shown here is derived from an EMBL/GenBank/DDBJ whole genome shotgun (WGS) entry which is preliminary data.</text>
</comment>
<gene>
    <name evidence="1" type="ORF">MENTE1834_LOCUS32032</name>
</gene>
<name>A0ACB0ZZP2_MELEN</name>
<reference evidence="1" key="1">
    <citation type="submission" date="2023-11" db="EMBL/GenBank/DDBJ databases">
        <authorList>
            <person name="Poullet M."/>
        </authorList>
    </citation>
    <scope>NUCLEOTIDE SEQUENCE</scope>
    <source>
        <strain evidence="1">E1834</strain>
    </source>
</reference>